<dbReference type="AlphaFoldDB" id="A0A1W5ZWT4"/>
<feature type="transmembrane region" description="Helical" evidence="1">
    <location>
        <begin position="6"/>
        <end position="24"/>
    </location>
</feature>
<dbReference type="Proteomes" id="UP000192527">
    <property type="component" value="Chromosome"/>
</dbReference>
<accession>A0A1W5ZWT4</accession>
<reference evidence="2 3" key="1">
    <citation type="submission" date="2017-04" db="EMBL/GenBank/DDBJ databases">
        <title>The whole genome sequencing and assembly of Halobacillus mangrovi strain.</title>
        <authorList>
            <person name="Lee S.-J."/>
            <person name="Park M.-K."/>
            <person name="Kim J.-Y."/>
            <person name="Lee Y.-J."/>
            <person name="Yi H."/>
            <person name="Bahn Y.-S."/>
            <person name="Kim J.F."/>
            <person name="Lee D.-W."/>
        </authorList>
    </citation>
    <scope>NUCLEOTIDE SEQUENCE [LARGE SCALE GENOMIC DNA]</scope>
    <source>
        <strain evidence="2 3">KTB 131</strain>
    </source>
</reference>
<keyword evidence="1" id="KW-0812">Transmembrane</keyword>
<feature type="transmembrane region" description="Helical" evidence="1">
    <location>
        <begin position="36"/>
        <end position="57"/>
    </location>
</feature>
<keyword evidence="1" id="KW-1133">Transmembrane helix</keyword>
<gene>
    <name evidence="2" type="ORF">HM131_13245</name>
</gene>
<evidence type="ECO:0000256" key="1">
    <source>
        <dbReference type="SAM" id="Phobius"/>
    </source>
</evidence>
<feature type="transmembrane region" description="Helical" evidence="1">
    <location>
        <begin position="63"/>
        <end position="82"/>
    </location>
</feature>
<dbReference type="RefSeq" id="WP_085030215.1">
    <property type="nucleotide sequence ID" value="NZ_CP020772.1"/>
</dbReference>
<evidence type="ECO:0000313" key="3">
    <source>
        <dbReference type="Proteomes" id="UP000192527"/>
    </source>
</evidence>
<keyword evidence="1" id="KW-0472">Membrane</keyword>
<dbReference type="EMBL" id="CP020772">
    <property type="protein sequence ID" value="ARI77754.1"/>
    <property type="molecule type" value="Genomic_DNA"/>
</dbReference>
<dbReference type="STRING" id="402384.HM131_13245"/>
<keyword evidence="3" id="KW-1185">Reference proteome</keyword>
<dbReference type="OrthoDB" id="2971784at2"/>
<organism evidence="2 3">
    <name type="scientific">Halobacillus mangrovi</name>
    <dbReference type="NCBI Taxonomy" id="402384"/>
    <lineage>
        <taxon>Bacteria</taxon>
        <taxon>Bacillati</taxon>
        <taxon>Bacillota</taxon>
        <taxon>Bacilli</taxon>
        <taxon>Bacillales</taxon>
        <taxon>Bacillaceae</taxon>
        <taxon>Halobacillus</taxon>
    </lineage>
</organism>
<name>A0A1W5ZWT4_9BACI</name>
<dbReference type="KEGG" id="hmn:HM131_13245"/>
<feature type="transmembrane region" description="Helical" evidence="1">
    <location>
        <begin position="117"/>
        <end position="136"/>
    </location>
</feature>
<protein>
    <submittedName>
        <fullName evidence="2">Uncharacterized protein</fullName>
    </submittedName>
</protein>
<feature type="transmembrane region" description="Helical" evidence="1">
    <location>
        <begin position="89"/>
        <end position="111"/>
    </location>
</feature>
<evidence type="ECO:0000313" key="2">
    <source>
        <dbReference type="EMBL" id="ARI77754.1"/>
    </source>
</evidence>
<proteinExistence type="predicted"/>
<sequence>MSDFHLFVILTVVLVASASFLLSMRFQHTLHQGQKMVLAMAQGTTLGFVAGLLIATLFPYQLFLSSIISLIAGSFIGGLCGYKLGMISCLEGVTSGLMSSLMGAMLSAMILPQQSILFIQLFLTLSFCSLLFYPVFTNHSNRIPSKRWFLKPLLILLISSSYLIAGSVLDDTPNPQPIDHHKNQHLS</sequence>
<feature type="transmembrane region" description="Helical" evidence="1">
    <location>
        <begin position="148"/>
        <end position="169"/>
    </location>
</feature>